<keyword evidence="3" id="KW-1185">Reference proteome</keyword>
<feature type="transmembrane region" description="Helical" evidence="1">
    <location>
        <begin position="283"/>
        <end position="308"/>
    </location>
</feature>
<keyword evidence="1" id="KW-0812">Transmembrane</keyword>
<feature type="transmembrane region" description="Helical" evidence="1">
    <location>
        <begin position="337"/>
        <end position="361"/>
    </location>
</feature>
<dbReference type="PANTHER" id="PTHR35043:SF7">
    <property type="entry name" value="TRANSCRIPTION FACTOR DOMAIN-CONTAINING PROTEIN"/>
    <property type="match status" value="1"/>
</dbReference>
<dbReference type="PANTHER" id="PTHR35043">
    <property type="entry name" value="TRANSCRIPTION FACTOR DOMAIN-CONTAINING PROTEIN"/>
    <property type="match status" value="1"/>
</dbReference>
<keyword evidence="1" id="KW-1133">Transmembrane helix</keyword>
<dbReference type="AlphaFoldDB" id="A0A8H4QTS6"/>
<evidence type="ECO:0000313" key="3">
    <source>
        <dbReference type="Proteomes" id="UP000521872"/>
    </source>
</evidence>
<protein>
    <submittedName>
        <fullName evidence="2">Uncharacterized protein</fullName>
    </submittedName>
</protein>
<dbReference type="Proteomes" id="UP000521872">
    <property type="component" value="Unassembled WGS sequence"/>
</dbReference>
<feature type="transmembrane region" description="Helical" evidence="1">
    <location>
        <begin position="12"/>
        <end position="33"/>
    </location>
</feature>
<dbReference type="EMBL" id="JAACJL010000031">
    <property type="protein sequence ID" value="KAF4616728.1"/>
    <property type="molecule type" value="Genomic_DNA"/>
</dbReference>
<name>A0A8H4QTS6_9AGAR</name>
<comment type="caution">
    <text evidence="2">The sequence shown here is derived from an EMBL/GenBank/DDBJ whole genome shotgun (WGS) entry which is preliminary data.</text>
</comment>
<keyword evidence="1" id="KW-0472">Membrane</keyword>
<reference evidence="2 3" key="1">
    <citation type="submission" date="2019-12" db="EMBL/GenBank/DDBJ databases">
        <authorList>
            <person name="Floudas D."/>
            <person name="Bentzer J."/>
            <person name="Ahren D."/>
            <person name="Johansson T."/>
            <person name="Persson P."/>
            <person name="Tunlid A."/>
        </authorList>
    </citation>
    <scope>NUCLEOTIDE SEQUENCE [LARGE SCALE GENOMIC DNA]</scope>
    <source>
        <strain evidence="2 3">CBS 102.39</strain>
    </source>
</reference>
<evidence type="ECO:0000256" key="1">
    <source>
        <dbReference type="SAM" id="Phobius"/>
    </source>
</evidence>
<organism evidence="2 3">
    <name type="scientific">Agrocybe pediades</name>
    <dbReference type="NCBI Taxonomy" id="84607"/>
    <lineage>
        <taxon>Eukaryota</taxon>
        <taxon>Fungi</taxon>
        <taxon>Dikarya</taxon>
        <taxon>Basidiomycota</taxon>
        <taxon>Agaricomycotina</taxon>
        <taxon>Agaricomycetes</taxon>
        <taxon>Agaricomycetidae</taxon>
        <taxon>Agaricales</taxon>
        <taxon>Agaricineae</taxon>
        <taxon>Strophariaceae</taxon>
        <taxon>Agrocybe</taxon>
    </lineage>
</organism>
<feature type="transmembrane region" description="Helical" evidence="1">
    <location>
        <begin position="248"/>
        <end position="271"/>
    </location>
</feature>
<feature type="transmembrane region" description="Helical" evidence="1">
    <location>
        <begin position="106"/>
        <end position="130"/>
    </location>
</feature>
<accession>A0A8H4QTS6</accession>
<sequence length="390" mass="44128">MPGPNESKLKKALRRIDLMLLTIITPEFIVFWAMRQWYGARKMVRDFEEIRKRDDPFKWTKTHGFFLQMGDFMLYKDGEPLGILGWKPLLQHYADGRITSRLSTKYLTLTELELATAALATLSLFMYILWWNKPFNAEVPIAVTLSGPDPDSISENPGGIGEIDNHEVLNFRLREMKFDASAFGRDPQSLITKTLKTHLDSLSRLAQTASANGDSSFYKINALDLDYERMPTMRIAIFYSINLEPSRLGLLVLGFLQLAILFGAIHCIGWCNKINFPSNSASTLWRIASATIAACPAFWFFAIVTALARSPGKVEQSATRDFSIRTIIAFLYPAINYMYVLSIPLYIIARAALFVMAFVGLRKAPSSALINIPWSNVLPFNYHSYTSMTS</sequence>
<gene>
    <name evidence="2" type="ORF">D9613_008663</name>
</gene>
<proteinExistence type="predicted"/>
<evidence type="ECO:0000313" key="2">
    <source>
        <dbReference type="EMBL" id="KAF4616728.1"/>
    </source>
</evidence>